<evidence type="ECO:0000313" key="3">
    <source>
        <dbReference type="Proteomes" id="UP000437131"/>
    </source>
</evidence>
<organism evidence="2 3">
    <name type="scientific">Cyanobacterium aponinum 0216</name>
    <dbReference type="NCBI Taxonomy" id="2676140"/>
    <lineage>
        <taxon>Bacteria</taxon>
        <taxon>Bacillati</taxon>
        <taxon>Cyanobacteriota</taxon>
        <taxon>Cyanophyceae</taxon>
        <taxon>Oscillatoriophycideae</taxon>
        <taxon>Chroococcales</taxon>
        <taxon>Geminocystaceae</taxon>
        <taxon>Cyanobacterium</taxon>
    </lineage>
</organism>
<evidence type="ECO:0000313" key="2">
    <source>
        <dbReference type="EMBL" id="MTF39102.1"/>
    </source>
</evidence>
<dbReference type="SUPFAM" id="SSF47413">
    <property type="entry name" value="lambda repressor-like DNA-binding domains"/>
    <property type="match status" value="1"/>
</dbReference>
<dbReference type="Gene3D" id="1.10.260.40">
    <property type="entry name" value="lambda repressor-like DNA-binding domains"/>
    <property type="match status" value="1"/>
</dbReference>
<dbReference type="RefSeq" id="WP_155083848.1">
    <property type="nucleotide sequence ID" value="NZ_WMIA01000010.1"/>
</dbReference>
<dbReference type="CDD" id="cd00093">
    <property type="entry name" value="HTH_XRE"/>
    <property type="match status" value="1"/>
</dbReference>
<protein>
    <submittedName>
        <fullName evidence="2">Helix-turn-helix domain-containing protein</fullName>
    </submittedName>
</protein>
<dbReference type="SMART" id="SM00530">
    <property type="entry name" value="HTH_XRE"/>
    <property type="match status" value="1"/>
</dbReference>
<dbReference type="Pfam" id="PF01381">
    <property type="entry name" value="HTH_3"/>
    <property type="match status" value="1"/>
</dbReference>
<evidence type="ECO:0000259" key="1">
    <source>
        <dbReference type="PROSITE" id="PS50943"/>
    </source>
</evidence>
<dbReference type="PROSITE" id="PS50943">
    <property type="entry name" value="HTH_CROC1"/>
    <property type="match status" value="1"/>
</dbReference>
<dbReference type="AlphaFoldDB" id="A0A844GVM1"/>
<dbReference type="GO" id="GO:0003677">
    <property type="term" value="F:DNA binding"/>
    <property type="evidence" value="ECO:0007669"/>
    <property type="project" value="InterPro"/>
</dbReference>
<name>A0A844GVM1_9CHRO</name>
<proteinExistence type="predicted"/>
<gene>
    <name evidence="2" type="ORF">GGC33_09195</name>
</gene>
<dbReference type="EMBL" id="WMIA01000010">
    <property type="protein sequence ID" value="MTF39102.1"/>
    <property type="molecule type" value="Genomic_DNA"/>
</dbReference>
<sequence>MITEIINKNGKDYAVIPYDFYQKLIEDAEMLADIKAYDTAKNKSEETFPFEVVDSICLKGENPIKVYRQYRGISIIELSKKTKIDVQELEKIENNIYIATQKNLEKIAENLKIDLDMIT</sequence>
<comment type="caution">
    <text evidence="2">The sequence shown here is derived from an EMBL/GenBank/DDBJ whole genome shotgun (WGS) entry which is preliminary data.</text>
</comment>
<reference evidence="2 3" key="1">
    <citation type="submission" date="2019-11" db="EMBL/GenBank/DDBJ databases">
        <title>Isolation of a new High Light Tolerant Cyanobacteria.</title>
        <authorList>
            <person name="Dobson Z."/>
            <person name="Vaughn N."/>
            <person name="Vaughn M."/>
            <person name="Fromme P."/>
            <person name="Mazor Y."/>
        </authorList>
    </citation>
    <scope>NUCLEOTIDE SEQUENCE [LARGE SCALE GENOMIC DNA]</scope>
    <source>
        <strain evidence="2 3">0216</strain>
    </source>
</reference>
<dbReference type="InterPro" id="IPR001387">
    <property type="entry name" value="Cro/C1-type_HTH"/>
</dbReference>
<dbReference type="InterPro" id="IPR010982">
    <property type="entry name" value="Lambda_DNA-bd_dom_sf"/>
</dbReference>
<accession>A0A844GVM1</accession>
<feature type="domain" description="HTH cro/C1-type" evidence="1">
    <location>
        <begin position="64"/>
        <end position="118"/>
    </location>
</feature>
<dbReference type="Proteomes" id="UP000437131">
    <property type="component" value="Unassembled WGS sequence"/>
</dbReference>